<accession>A0AAE0FFT0</accession>
<name>A0AAE0FFT0_9CHLO</name>
<dbReference type="Pfam" id="PF12146">
    <property type="entry name" value="Hydrolase_4"/>
    <property type="match status" value="1"/>
</dbReference>
<organism evidence="3 4">
    <name type="scientific">Cymbomonas tetramitiformis</name>
    <dbReference type="NCBI Taxonomy" id="36881"/>
    <lineage>
        <taxon>Eukaryota</taxon>
        <taxon>Viridiplantae</taxon>
        <taxon>Chlorophyta</taxon>
        <taxon>Pyramimonadophyceae</taxon>
        <taxon>Pyramimonadales</taxon>
        <taxon>Pyramimonadaceae</taxon>
        <taxon>Cymbomonas</taxon>
    </lineage>
</organism>
<gene>
    <name evidence="3" type="ORF">CYMTET_32038</name>
</gene>
<dbReference type="InterPro" id="IPR022742">
    <property type="entry name" value="Hydrolase_4"/>
</dbReference>
<keyword evidence="1" id="KW-1133">Transmembrane helix</keyword>
<dbReference type="AlphaFoldDB" id="A0AAE0FFT0"/>
<dbReference type="InterPro" id="IPR029058">
    <property type="entry name" value="AB_hydrolase_fold"/>
</dbReference>
<proteinExistence type="predicted"/>
<keyword evidence="4" id="KW-1185">Reference proteome</keyword>
<evidence type="ECO:0000313" key="4">
    <source>
        <dbReference type="Proteomes" id="UP001190700"/>
    </source>
</evidence>
<feature type="domain" description="Serine aminopeptidase S33" evidence="2">
    <location>
        <begin position="88"/>
        <end position="158"/>
    </location>
</feature>
<keyword evidence="1" id="KW-0812">Transmembrane</keyword>
<reference evidence="3 4" key="1">
    <citation type="journal article" date="2015" name="Genome Biol. Evol.">
        <title>Comparative Genomics of a Bacterivorous Green Alga Reveals Evolutionary Causalities and Consequences of Phago-Mixotrophic Mode of Nutrition.</title>
        <authorList>
            <person name="Burns J.A."/>
            <person name="Paasch A."/>
            <person name="Narechania A."/>
            <person name="Kim E."/>
        </authorList>
    </citation>
    <scope>NUCLEOTIDE SEQUENCE [LARGE SCALE GENOMIC DNA]</scope>
    <source>
        <strain evidence="3 4">PLY_AMNH</strain>
    </source>
</reference>
<dbReference type="SUPFAM" id="SSF53474">
    <property type="entry name" value="alpha/beta-Hydrolases"/>
    <property type="match status" value="1"/>
</dbReference>
<dbReference type="Gene3D" id="3.40.50.1820">
    <property type="entry name" value="alpha/beta hydrolase"/>
    <property type="match status" value="1"/>
</dbReference>
<feature type="non-terminal residue" evidence="3">
    <location>
        <position position="163"/>
    </location>
</feature>
<dbReference type="EMBL" id="LGRX02019135">
    <property type="protein sequence ID" value="KAK3258940.1"/>
    <property type="molecule type" value="Genomic_DNA"/>
</dbReference>
<protein>
    <recommendedName>
        <fullName evidence="2">Serine aminopeptidase S33 domain-containing protein</fullName>
    </recommendedName>
</protein>
<evidence type="ECO:0000259" key="2">
    <source>
        <dbReference type="Pfam" id="PF12146"/>
    </source>
</evidence>
<keyword evidence="1" id="KW-0472">Membrane</keyword>
<feature type="transmembrane region" description="Helical" evidence="1">
    <location>
        <begin position="6"/>
        <end position="28"/>
    </location>
</feature>
<dbReference type="PANTHER" id="PTHR11614">
    <property type="entry name" value="PHOSPHOLIPASE-RELATED"/>
    <property type="match status" value="1"/>
</dbReference>
<dbReference type="Proteomes" id="UP001190700">
    <property type="component" value="Unassembled WGS sequence"/>
</dbReference>
<dbReference type="InterPro" id="IPR051044">
    <property type="entry name" value="MAG_DAG_Lipase"/>
</dbReference>
<evidence type="ECO:0000256" key="1">
    <source>
        <dbReference type="SAM" id="Phobius"/>
    </source>
</evidence>
<sequence>MDVSYTFAAVATGFLAVLFGPLVVSTIARIALEDPTKRTGELRRKLGSASGGARIREMPEDIECREGIWKNSRGMGLFWQRLRPKSSPPKALLFVCHGFSDCIHWFQRDDCIRYAQAGYITMAQDFEAHGKSDGTFLFLPNVEEACNDIYEHFKQVRMNSDFK</sequence>
<evidence type="ECO:0000313" key="3">
    <source>
        <dbReference type="EMBL" id="KAK3258940.1"/>
    </source>
</evidence>
<comment type="caution">
    <text evidence="3">The sequence shown here is derived from an EMBL/GenBank/DDBJ whole genome shotgun (WGS) entry which is preliminary data.</text>
</comment>